<name>A0AAV7SDJ3_PLEWA</name>
<evidence type="ECO:0000313" key="1">
    <source>
        <dbReference type="EMBL" id="KAJ1162627.1"/>
    </source>
</evidence>
<accession>A0AAV7SDJ3</accession>
<dbReference type="AlphaFoldDB" id="A0AAV7SDJ3"/>
<evidence type="ECO:0000313" key="2">
    <source>
        <dbReference type="Proteomes" id="UP001066276"/>
    </source>
</evidence>
<sequence>MNAFAETRIRCFATRKGADFRFLFHLFSRYRVSLVIPGTRPRAFNRAIDLRVLITLRGRFSFPTSVL</sequence>
<protein>
    <submittedName>
        <fullName evidence="1">Uncharacterized protein</fullName>
    </submittedName>
</protein>
<comment type="caution">
    <text evidence="1">The sequence shown here is derived from an EMBL/GenBank/DDBJ whole genome shotgun (WGS) entry which is preliminary data.</text>
</comment>
<dbReference type="EMBL" id="JANPWB010000008">
    <property type="protein sequence ID" value="KAJ1162627.1"/>
    <property type="molecule type" value="Genomic_DNA"/>
</dbReference>
<dbReference type="Proteomes" id="UP001066276">
    <property type="component" value="Chromosome 4_2"/>
</dbReference>
<proteinExistence type="predicted"/>
<keyword evidence="2" id="KW-1185">Reference proteome</keyword>
<organism evidence="1 2">
    <name type="scientific">Pleurodeles waltl</name>
    <name type="common">Iberian ribbed newt</name>
    <dbReference type="NCBI Taxonomy" id="8319"/>
    <lineage>
        <taxon>Eukaryota</taxon>
        <taxon>Metazoa</taxon>
        <taxon>Chordata</taxon>
        <taxon>Craniata</taxon>
        <taxon>Vertebrata</taxon>
        <taxon>Euteleostomi</taxon>
        <taxon>Amphibia</taxon>
        <taxon>Batrachia</taxon>
        <taxon>Caudata</taxon>
        <taxon>Salamandroidea</taxon>
        <taxon>Salamandridae</taxon>
        <taxon>Pleurodelinae</taxon>
        <taxon>Pleurodeles</taxon>
    </lineage>
</organism>
<gene>
    <name evidence="1" type="ORF">NDU88_003095</name>
</gene>
<reference evidence="1" key="1">
    <citation type="journal article" date="2022" name="bioRxiv">
        <title>Sequencing and chromosome-scale assembly of the giantPleurodeles waltlgenome.</title>
        <authorList>
            <person name="Brown T."/>
            <person name="Elewa A."/>
            <person name="Iarovenko S."/>
            <person name="Subramanian E."/>
            <person name="Araus A.J."/>
            <person name="Petzold A."/>
            <person name="Susuki M."/>
            <person name="Suzuki K.-i.T."/>
            <person name="Hayashi T."/>
            <person name="Toyoda A."/>
            <person name="Oliveira C."/>
            <person name="Osipova E."/>
            <person name="Leigh N.D."/>
            <person name="Simon A."/>
            <person name="Yun M.H."/>
        </authorList>
    </citation>
    <scope>NUCLEOTIDE SEQUENCE</scope>
    <source>
        <strain evidence="1">20211129_DDA</strain>
        <tissue evidence="1">Liver</tissue>
    </source>
</reference>